<gene>
    <name evidence="1" type="ordered locus">Mevan_1303</name>
</gene>
<sequence length="61" mass="6759">MDMDVILGLIDTLEKKGVGLQLSVESKKTVEISIKNKNIDINIVEPSKIGKLIKELNINKP</sequence>
<dbReference type="STRING" id="406327.Mevan_1303"/>
<name>A6URS8_METVS</name>
<protein>
    <submittedName>
        <fullName evidence="1">Uncharacterized protein</fullName>
    </submittedName>
</protein>
<dbReference type="RefSeq" id="WP_012066115.1">
    <property type="nucleotide sequence ID" value="NC_009634.1"/>
</dbReference>
<dbReference type="KEGG" id="mvn:Mevan_1303"/>
<evidence type="ECO:0000313" key="2">
    <source>
        <dbReference type="Proteomes" id="UP000001107"/>
    </source>
</evidence>
<evidence type="ECO:0000313" key="1">
    <source>
        <dbReference type="EMBL" id="ABR55200.1"/>
    </source>
</evidence>
<dbReference type="OrthoDB" id="62380at2157"/>
<dbReference type="AlphaFoldDB" id="A6URS8"/>
<dbReference type="HOGENOM" id="CLU_3021011_0_0_2"/>
<dbReference type="Proteomes" id="UP000001107">
    <property type="component" value="Chromosome"/>
</dbReference>
<accession>A6URS8</accession>
<reference evidence="1" key="1">
    <citation type="submission" date="2007-06" db="EMBL/GenBank/DDBJ databases">
        <title>Complete sequence of Methanococcus vannielii SB.</title>
        <authorList>
            <consortium name="US DOE Joint Genome Institute"/>
            <person name="Copeland A."/>
            <person name="Lucas S."/>
            <person name="Lapidus A."/>
            <person name="Barry K."/>
            <person name="Glavina del Rio T."/>
            <person name="Dalin E."/>
            <person name="Tice H."/>
            <person name="Pitluck S."/>
            <person name="Chain P."/>
            <person name="Malfatti S."/>
            <person name="Shin M."/>
            <person name="Vergez L."/>
            <person name="Schmutz J."/>
            <person name="Larimer F."/>
            <person name="Land M."/>
            <person name="Hauser L."/>
            <person name="Kyrpides N."/>
            <person name="Anderson I."/>
            <person name="Sieprawska-Lupa M."/>
            <person name="Whitman W.B."/>
            <person name="Richardson P."/>
        </authorList>
    </citation>
    <scope>NUCLEOTIDE SEQUENCE [LARGE SCALE GENOMIC DNA]</scope>
    <source>
        <strain evidence="1">SB</strain>
    </source>
</reference>
<dbReference type="GeneID" id="5324795"/>
<organism evidence="1 2">
    <name type="scientific">Methanococcus vannielii (strain ATCC 35089 / DSM 1224 / JCM 13029 / OCM 148 / SB)</name>
    <dbReference type="NCBI Taxonomy" id="406327"/>
    <lineage>
        <taxon>Archaea</taxon>
        <taxon>Methanobacteriati</taxon>
        <taxon>Methanobacteriota</taxon>
        <taxon>Methanomada group</taxon>
        <taxon>Methanococci</taxon>
        <taxon>Methanococcales</taxon>
        <taxon>Methanococcaceae</taxon>
        <taxon>Methanococcus</taxon>
    </lineage>
</organism>
<keyword evidence="2" id="KW-1185">Reference proteome</keyword>
<proteinExistence type="predicted"/>
<dbReference type="eggNOG" id="arCOG06602">
    <property type="taxonomic scope" value="Archaea"/>
</dbReference>
<dbReference type="EMBL" id="CP000742">
    <property type="protein sequence ID" value="ABR55200.1"/>
    <property type="molecule type" value="Genomic_DNA"/>
</dbReference>